<gene>
    <name evidence="6" type="ORF">C2E20_4544</name>
</gene>
<dbReference type="InterPro" id="IPR004910">
    <property type="entry name" value="Yippee/Mis18/Cereblon"/>
</dbReference>
<accession>A0A2P6VDY6</accession>
<comment type="caution">
    <text evidence="6">The sequence shown here is derived from an EMBL/GenBank/DDBJ whole genome shotgun (WGS) entry which is preliminary data.</text>
</comment>
<keyword evidence="3" id="KW-0862">Zinc</keyword>
<protein>
    <recommendedName>
        <fullName evidence="4">Protein yippee-like</fullName>
    </recommendedName>
</protein>
<dbReference type="AlphaFoldDB" id="A0A2P6VDY6"/>
<evidence type="ECO:0000313" key="7">
    <source>
        <dbReference type="Proteomes" id="UP000239649"/>
    </source>
</evidence>
<comment type="similarity">
    <text evidence="1 4">Belongs to the yippee family.</text>
</comment>
<dbReference type="Proteomes" id="UP000239649">
    <property type="component" value="Unassembled WGS sequence"/>
</dbReference>
<dbReference type="PROSITE" id="PS51792">
    <property type="entry name" value="YIPPEE"/>
    <property type="match status" value="1"/>
</dbReference>
<evidence type="ECO:0000256" key="1">
    <source>
        <dbReference type="ARBA" id="ARBA00005613"/>
    </source>
</evidence>
<evidence type="ECO:0000313" key="6">
    <source>
        <dbReference type="EMBL" id="PSC72292.1"/>
    </source>
</evidence>
<evidence type="ECO:0000256" key="4">
    <source>
        <dbReference type="RuleBase" id="RU110713"/>
    </source>
</evidence>
<evidence type="ECO:0000256" key="2">
    <source>
        <dbReference type="ARBA" id="ARBA00022723"/>
    </source>
</evidence>
<dbReference type="GO" id="GO:0046872">
    <property type="term" value="F:metal ion binding"/>
    <property type="evidence" value="ECO:0007669"/>
    <property type="project" value="UniProtKB-KW"/>
</dbReference>
<dbReference type="OrthoDB" id="6407410at2759"/>
<dbReference type="PANTHER" id="PTHR13848">
    <property type="entry name" value="PROTEIN YIPPEE-LIKE CG15309-RELATED"/>
    <property type="match status" value="1"/>
</dbReference>
<dbReference type="Pfam" id="PF03226">
    <property type="entry name" value="Yippee-Mis18"/>
    <property type="match status" value="1"/>
</dbReference>
<keyword evidence="7" id="KW-1185">Reference proteome</keyword>
<keyword evidence="2" id="KW-0479">Metal-binding</keyword>
<proteinExistence type="inferred from homology"/>
<organism evidence="6 7">
    <name type="scientific">Micractinium conductrix</name>
    <dbReference type="NCBI Taxonomy" id="554055"/>
    <lineage>
        <taxon>Eukaryota</taxon>
        <taxon>Viridiplantae</taxon>
        <taxon>Chlorophyta</taxon>
        <taxon>core chlorophytes</taxon>
        <taxon>Trebouxiophyceae</taxon>
        <taxon>Chlorellales</taxon>
        <taxon>Chlorellaceae</taxon>
        <taxon>Chlorella clade</taxon>
        <taxon>Micractinium</taxon>
    </lineage>
</organism>
<reference evidence="6 7" key="1">
    <citation type="journal article" date="2018" name="Plant J.">
        <title>Genome sequences of Chlorella sorokiniana UTEX 1602 and Micractinium conductrix SAG 241.80: implications to maltose excretion by a green alga.</title>
        <authorList>
            <person name="Arriola M.B."/>
            <person name="Velmurugan N."/>
            <person name="Zhang Y."/>
            <person name="Plunkett M.H."/>
            <person name="Hondzo H."/>
            <person name="Barney B.M."/>
        </authorList>
    </citation>
    <scope>NUCLEOTIDE SEQUENCE [LARGE SCALE GENOMIC DNA]</scope>
    <source>
        <strain evidence="6 7">SAG 241.80</strain>
    </source>
</reference>
<dbReference type="EMBL" id="LHPF02000011">
    <property type="protein sequence ID" value="PSC72292.1"/>
    <property type="molecule type" value="Genomic_DNA"/>
</dbReference>
<sequence length="112" mass="12839">MGVLFKQYLSGDKIYTCSQCKTHCTDHSQLISKAFQGRHGRAYLFSDVVNITVGPREDRMLITGLHTVADIYCITCNSVLGWKYEVAYEESQKYKEGKYILEKAKVMKEGSW</sequence>
<evidence type="ECO:0000256" key="3">
    <source>
        <dbReference type="ARBA" id="ARBA00022833"/>
    </source>
</evidence>
<evidence type="ECO:0000259" key="5">
    <source>
        <dbReference type="PROSITE" id="PS51792"/>
    </source>
</evidence>
<dbReference type="STRING" id="554055.A0A2P6VDY6"/>
<dbReference type="InterPro" id="IPR034751">
    <property type="entry name" value="Yippee"/>
</dbReference>
<feature type="domain" description="Yippee" evidence="5">
    <location>
        <begin position="13"/>
        <end position="110"/>
    </location>
</feature>
<dbReference type="InterPro" id="IPR039058">
    <property type="entry name" value="Yippee_fam"/>
</dbReference>
<name>A0A2P6VDY6_9CHLO</name>